<proteinExistence type="predicted"/>
<dbReference type="EMBL" id="CP060139">
    <property type="protein sequence ID" value="QNR25979.1"/>
    <property type="molecule type" value="Genomic_DNA"/>
</dbReference>
<evidence type="ECO:0000256" key="1">
    <source>
        <dbReference type="SAM" id="SignalP"/>
    </source>
</evidence>
<evidence type="ECO:0000313" key="3">
    <source>
        <dbReference type="Proteomes" id="UP000516305"/>
    </source>
</evidence>
<dbReference type="RefSeq" id="WP_210760505.1">
    <property type="nucleotide sequence ID" value="NZ_CP060139.1"/>
</dbReference>
<reference evidence="2 3" key="1">
    <citation type="submission" date="2020-08" db="EMBL/GenBank/DDBJ databases">
        <title>Croceimicrobium hydrocarbonivorans gen. nov., sp. nov., a novel marine bacterium isolated from a bacterial consortium that degrades polyethylene terephthalate.</title>
        <authorList>
            <person name="Liu R."/>
        </authorList>
    </citation>
    <scope>NUCLEOTIDE SEQUENCE [LARGE SCALE GENOMIC DNA]</scope>
    <source>
        <strain evidence="2 3">A20-9</strain>
    </source>
</reference>
<keyword evidence="1" id="KW-0732">Signal</keyword>
<name>A0A7H0VJT1_9FLAO</name>
<keyword evidence="3" id="KW-1185">Reference proteome</keyword>
<feature type="chain" id="PRO_5028864593" evidence="1">
    <location>
        <begin position="20"/>
        <end position="166"/>
    </location>
</feature>
<gene>
    <name evidence="2" type="ORF">H4K34_09085</name>
</gene>
<sequence>MKVFICSLFLLAFMLPAGAQEFKVPKEPKMEKAEDYKAYEEDVLACINWLSSHGPEEESSKRKKASAFLLMWLTGTPAVSMELHAEMIEYSEKNPELLILFMGGWAKYVLETGDKDATAGNVAGLEMVINYYNQYKDQLSKDRSLKKLSKKMEEGELKTYVEESLN</sequence>
<organism evidence="2 3">
    <name type="scientific">Croceimicrobium hydrocarbonivorans</name>
    <dbReference type="NCBI Taxonomy" id="2761580"/>
    <lineage>
        <taxon>Bacteria</taxon>
        <taxon>Pseudomonadati</taxon>
        <taxon>Bacteroidota</taxon>
        <taxon>Flavobacteriia</taxon>
        <taxon>Flavobacteriales</taxon>
        <taxon>Owenweeksiaceae</taxon>
        <taxon>Croceimicrobium</taxon>
    </lineage>
</organism>
<protein>
    <submittedName>
        <fullName evidence="2">Uncharacterized protein</fullName>
    </submittedName>
</protein>
<feature type="signal peptide" evidence="1">
    <location>
        <begin position="1"/>
        <end position="19"/>
    </location>
</feature>
<evidence type="ECO:0000313" key="2">
    <source>
        <dbReference type="EMBL" id="QNR25979.1"/>
    </source>
</evidence>
<dbReference type="Proteomes" id="UP000516305">
    <property type="component" value="Chromosome"/>
</dbReference>
<dbReference type="KEGG" id="chyd:H4K34_09085"/>
<dbReference type="AlphaFoldDB" id="A0A7H0VJT1"/>
<accession>A0A7H0VJT1</accession>